<protein>
    <submittedName>
        <fullName evidence="16">Penicillin-binding protein 2</fullName>
        <ecNumber evidence="16">3.4.16.4</ecNumber>
    </submittedName>
</protein>
<evidence type="ECO:0000256" key="9">
    <source>
        <dbReference type="ARBA" id="ARBA00022960"/>
    </source>
</evidence>
<feature type="domain" description="Penicillin-binding protein transpeptidase" evidence="14">
    <location>
        <begin position="271"/>
        <end position="583"/>
    </location>
</feature>
<name>A0ABS3FZB1_9CYAN</name>
<keyword evidence="9" id="KW-0133">Cell shape</keyword>
<keyword evidence="10" id="KW-0573">Peptidoglycan synthesis</keyword>
<dbReference type="SUPFAM" id="SSF56601">
    <property type="entry name" value="beta-lactamase/transpeptidase-like"/>
    <property type="match status" value="1"/>
</dbReference>
<evidence type="ECO:0000256" key="7">
    <source>
        <dbReference type="ARBA" id="ARBA00022692"/>
    </source>
</evidence>
<dbReference type="EMBL" id="JAFLQW010000646">
    <property type="protein sequence ID" value="MBO0352149.1"/>
    <property type="molecule type" value="Genomic_DNA"/>
</dbReference>
<keyword evidence="6" id="KW-0645">Protease</keyword>
<dbReference type="InterPro" id="IPR001460">
    <property type="entry name" value="PCN-bd_Tpept"/>
</dbReference>
<comment type="similarity">
    <text evidence="3">Belongs to the transpeptidase family.</text>
</comment>
<accession>A0ABS3FZB1</accession>
<dbReference type="InterPro" id="IPR050515">
    <property type="entry name" value="Beta-lactam/transpept"/>
</dbReference>
<evidence type="ECO:0000313" key="17">
    <source>
        <dbReference type="Proteomes" id="UP000664844"/>
    </source>
</evidence>
<feature type="domain" description="Penicillin-binding protein dimerisation" evidence="15">
    <location>
        <begin position="68"/>
        <end position="239"/>
    </location>
</feature>
<dbReference type="EC" id="3.4.16.4" evidence="16"/>
<evidence type="ECO:0000256" key="11">
    <source>
        <dbReference type="ARBA" id="ARBA00022989"/>
    </source>
</evidence>
<keyword evidence="7" id="KW-0812">Transmembrane</keyword>
<dbReference type="InterPro" id="IPR012338">
    <property type="entry name" value="Beta-lactam/transpept-like"/>
</dbReference>
<evidence type="ECO:0000256" key="8">
    <source>
        <dbReference type="ARBA" id="ARBA00022801"/>
    </source>
</evidence>
<evidence type="ECO:0000256" key="6">
    <source>
        <dbReference type="ARBA" id="ARBA00022670"/>
    </source>
</evidence>
<keyword evidence="13" id="KW-0961">Cell wall biogenesis/degradation</keyword>
<dbReference type="Pfam" id="PF00905">
    <property type="entry name" value="Transpeptidase"/>
    <property type="match status" value="1"/>
</dbReference>
<dbReference type="InterPro" id="IPR017790">
    <property type="entry name" value="Penicillin-binding_protein_2"/>
</dbReference>
<comment type="caution">
    <text evidence="16">The sequence shown here is derived from an EMBL/GenBank/DDBJ whole genome shotgun (WGS) entry which is preliminary data.</text>
</comment>
<evidence type="ECO:0000256" key="12">
    <source>
        <dbReference type="ARBA" id="ARBA00023136"/>
    </source>
</evidence>
<keyword evidence="17" id="KW-1185">Reference proteome</keyword>
<dbReference type="Pfam" id="PF03717">
    <property type="entry name" value="PBP_dimer"/>
    <property type="match status" value="1"/>
</dbReference>
<keyword evidence="12" id="KW-0472">Membrane</keyword>
<evidence type="ECO:0000256" key="1">
    <source>
        <dbReference type="ARBA" id="ARBA00004167"/>
    </source>
</evidence>
<evidence type="ECO:0000256" key="3">
    <source>
        <dbReference type="ARBA" id="ARBA00007171"/>
    </source>
</evidence>
<reference evidence="16 17" key="1">
    <citation type="submission" date="2021-03" db="EMBL/GenBank/DDBJ databases">
        <title>Metabolic Capacity of the Antarctic Cyanobacterium Phormidium pseudopriestleyi that Sustains Oxygenic Photosynthesis in the Presence of Hydrogen Sulfide.</title>
        <authorList>
            <person name="Lumian J.E."/>
            <person name="Jungblut A.D."/>
            <person name="Dillon M.L."/>
            <person name="Hawes I."/>
            <person name="Doran P.T."/>
            <person name="Mackey T.J."/>
            <person name="Dick G.J."/>
            <person name="Grettenberger C.L."/>
            <person name="Sumner D.Y."/>
        </authorList>
    </citation>
    <scope>NUCLEOTIDE SEQUENCE [LARGE SCALE GENOMIC DNA]</scope>
    <source>
        <strain evidence="16 17">FRX01</strain>
    </source>
</reference>
<dbReference type="InterPro" id="IPR005311">
    <property type="entry name" value="PBP_dimer"/>
</dbReference>
<evidence type="ECO:0000256" key="4">
    <source>
        <dbReference type="ARBA" id="ARBA00022475"/>
    </source>
</evidence>
<keyword evidence="5" id="KW-0997">Cell inner membrane</keyword>
<keyword evidence="4" id="KW-1003">Cell membrane</keyword>
<dbReference type="Proteomes" id="UP000664844">
    <property type="component" value="Unassembled WGS sequence"/>
</dbReference>
<dbReference type="Gene3D" id="3.40.710.10">
    <property type="entry name" value="DD-peptidase/beta-lactamase superfamily"/>
    <property type="match status" value="1"/>
</dbReference>
<evidence type="ECO:0000256" key="2">
    <source>
        <dbReference type="ARBA" id="ARBA00004236"/>
    </source>
</evidence>
<keyword evidence="11" id="KW-1133">Transmembrane helix</keyword>
<evidence type="ECO:0000256" key="5">
    <source>
        <dbReference type="ARBA" id="ARBA00022519"/>
    </source>
</evidence>
<proteinExistence type="inferred from homology"/>
<dbReference type="PANTHER" id="PTHR30627:SF2">
    <property type="entry name" value="PEPTIDOGLYCAN D,D-TRANSPEPTIDASE MRDA"/>
    <property type="match status" value="1"/>
</dbReference>
<dbReference type="GO" id="GO:0009002">
    <property type="term" value="F:serine-type D-Ala-D-Ala carboxypeptidase activity"/>
    <property type="evidence" value="ECO:0007669"/>
    <property type="project" value="UniProtKB-EC"/>
</dbReference>
<dbReference type="PANTHER" id="PTHR30627">
    <property type="entry name" value="PEPTIDOGLYCAN D,D-TRANSPEPTIDASE"/>
    <property type="match status" value="1"/>
</dbReference>
<dbReference type="NCBIfam" id="TIGR03423">
    <property type="entry name" value="pbp2_mrdA"/>
    <property type="match status" value="1"/>
</dbReference>
<dbReference type="SUPFAM" id="SSF56519">
    <property type="entry name" value="Penicillin binding protein dimerisation domain"/>
    <property type="match status" value="1"/>
</dbReference>
<dbReference type="Gene3D" id="3.90.1310.10">
    <property type="entry name" value="Penicillin-binding protein 2a (Domain 2)"/>
    <property type="match status" value="1"/>
</dbReference>
<keyword evidence="8 16" id="KW-0378">Hydrolase</keyword>
<evidence type="ECO:0000313" key="16">
    <source>
        <dbReference type="EMBL" id="MBO0352149.1"/>
    </source>
</evidence>
<gene>
    <name evidence="16" type="primary">mrdA</name>
    <name evidence="16" type="ORF">J0895_24315</name>
</gene>
<evidence type="ECO:0000256" key="13">
    <source>
        <dbReference type="ARBA" id="ARBA00023316"/>
    </source>
</evidence>
<evidence type="ECO:0000259" key="14">
    <source>
        <dbReference type="Pfam" id="PF00905"/>
    </source>
</evidence>
<keyword evidence="16" id="KW-0121">Carboxypeptidase</keyword>
<sequence>MVTGQTSFFSKVSINKTDTKRSPIRPFVVMSIITLLMGVCGVRLAQLQIVEGEEYQQRAEDNRIRLIPIPAARGNIVDRKGKLMAANRLARAVYLWPREQKPEQWKETAKKLSPLIDVSPDDIVNKIKETGYTSGMPVRIAQRIDPEAFVTLAEVMADIPGIEVRAESNRYYPEGDTGAHVVGYIGEATQEDLMANPDYPMGIIIGKIGIENTINSQLTGVWGNRLVEVNANGEEIRELGVRSAISGEPLQLTLDAEVQKAAERALGSRRGAVVVLDVKTGGVLAMASGPSFDPNIFTRNVKASEWQRLQGLENPFLNRALQGYPPGSTFKMVTAAAGIGSGKYHPDSYLGTSAYIVVGGIAFHEHSGGYGVIGFQDALAYSSNTFFYQVGMEVGPEAIAEWGGKLGIGESTSLDILGLDGGSHGMIPTPEEKLRMYNEPWYAGDSVTMGIGQGMVLCTPLELAVMSAVFANGGNRVKPHLLASQSNTPATKPEPAGLSDEAIAVIKEGMVAVVQKGTARALNDGTIPLSGGKTGTSEVLGQPSHALFVGFAPAVNPEISIAIVVENGGYGGVAAAPIALEVYRTYFKK</sequence>
<dbReference type="RefSeq" id="WP_207090566.1">
    <property type="nucleotide sequence ID" value="NZ_JAFLQW010000646.1"/>
</dbReference>
<dbReference type="InterPro" id="IPR036138">
    <property type="entry name" value="PBP_dimer_sf"/>
</dbReference>
<evidence type="ECO:0000256" key="10">
    <source>
        <dbReference type="ARBA" id="ARBA00022984"/>
    </source>
</evidence>
<comment type="subcellular location">
    <subcellularLocation>
        <location evidence="2">Cell membrane</location>
    </subcellularLocation>
    <subcellularLocation>
        <location evidence="1">Membrane</location>
        <topology evidence="1">Single-pass membrane protein</topology>
    </subcellularLocation>
</comment>
<evidence type="ECO:0000259" key="15">
    <source>
        <dbReference type="Pfam" id="PF03717"/>
    </source>
</evidence>
<organism evidence="16 17">
    <name type="scientific">Phormidium pseudopriestleyi FRX01</name>
    <dbReference type="NCBI Taxonomy" id="1759528"/>
    <lineage>
        <taxon>Bacteria</taxon>
        <taxon>Bacillati</taxon>
        <taxon>Cyanobacteriota</taxon>
        <taxon>Cyanophyceae</taxon>
        <taxon>Oscillatoriophycideae</taxon>
        <taxon>Oscillatoriales</taxon>
        <taxon>Oscillatoriaceae</taxon>
        <taxon>Phormidium</taxon>
    </lineage>
</organism>